<evidence type="ECO:0000256" key="3">
    <source>
        <dbReference type="ARBA" id="ARBA00022490"/>
    </source>
</evidence>
<dbReference type="PROSITE" id="PS51329">
    <property type="entry name" value="C_CAP_COFACTOR_C"/>
    <property type="match status" value="1"/>
</dbReference>
<dbReference type="GO" id="GO:0007023">
    <property type="term" value="P:post-chaperonin tubulin folding pathway"/>
    <property type="evidence" value="ECO:0007669"/>
    <property type="project" value="InterPro"/>
</dbReference>
<dbReference type="Proteomes" id="UP000245783">
    <property type="component" value="Unassembled WGS sequence"/>
</dbReference>
<feature type="region of interest" description="Disordered" evidence="4">
    <location>
        <begin position="132"/>
        <end position="151"/>
    </location>
</feature>
<dbReference type="InterPro" id="IPR038397">
    <property type="entry name" value="TBCC_N_sf"/>
</dbReference>
<proteinExistence type="inferred from homology"/>
<dbReference type="InterPro" id="IPR012945">
    <property type="entry name" value="Tubulin-bd_cofactor_C_dom"/>
</dbReference>
<dbReference type="Pfam" id="PF07986">
    <property type="entry name" value="TBCC"/>
    <property type="match status" value="1"/>
</dbReference>
<evidence type="ECO:0000256" key="4">
    <source>
        <dbReference type="SAM" id="MobiDB-lite"/>
    </source>
</evidence>
<dbReference type="Gene3D" id="1.20.58.1250">
    <property type="entry name" value="Tubulin Binding Cofactor C, N-terminal domain"/>
    <property type="match status" value="1"/>
</dbReference>
<feature type="domain" description="C-CAP/cofactor C-like" evidence="5">
    <location>
        <begin position="199"/>
        <end position="350"/>
    </location>
</feature>
<dbReference type="InterPro" id="IPR027684">
    <property type="entry name" value="TBCC"/>
</dbReference>
<protein>
    <recommendedName>
        <fullName evidence="5">C-CAP/cofactor C-like domain-containing protein</fullName>
    </recommendedName>
</protein>
<evidence type="ECO:0000259" key="5">
    <source>
        <dbReference type="PROSITE" id="PS51329"/>
    </source>
</evidence>
<comment type="subcellular location">
    <subcellularLocation>
        <location evidence="1">Cytoplasm</location>
    </subcellularLocation>
</comment>
<gene>
    <name evidence="6" type="ORF">IE81DRAFT_152121</name>
</gene>
<feature type="region of interest" description="Disordered" evidence="4">
    <location>
        <begin position="159"/>
        <end position="183"/>
    </location>
</feature>
<dbReference type="STRING" id="1522189.A0A316VW54"/>
<dbReference type="RefSeq" id="XP_025369037.1">
    <property type="nucleotide sequence ID" value="XM_025510453.1"/>
</dbReference>
<dbReference type="PANTHER" id="PTHR15139:SF0">
    <property type="entry name" value="TUBULIN-SPECIFIC CHAPERONE C"/>
    <property type="match status" value="1"/>
</dbReference>
<evidence type="ECO:0000313" key="6">
    <source>
        <dbReference type="EMBL" id="PWN41877.1"/>
    </source>
</evidence>
<keyword evidence="3" id="KW-0963">Cytoplasm</keyword>
<sequence>MASTSSLGSSSSASASQAATFYKDFNEIIQDLTTQTESVADVEGLSEILTRASSARAVLQASTSILPARDQATHQTALKRLLEGVEARRRHLYAGQPYSIPPEADHDAPKTGAIAATNKPKANGGFAFRRKAKPAPTTGSMLHSKSALPESRANAVATQLTDEDSETRPMAPSSSKVVKQDDENLTSHLRVSSIQGRHIAVSDLRLHSTSHSTQEQEKDLHLLDLTDCLIDLRATSYASEEPSRITQSAFAALQLRRLSRCILLLPRISGAVMLHDLQDCFIRVECGQFRMHTSNNNTILLRLHSSASVATIEQCRDISFGAQSQQTDEAVPTLTPGEKEPEVRVQDFDRPFVPIGTTSESWTVLMDHRRRNAERVSRELPTQDYRRQEDASTIDAVDGITGEGANVDVRWLRKELATILPQPLTDATTQD</sequence>
<dbReference type="EMBL" id="KZ819386">
    <property type="protein sequence ID" value="PWN41877.1"/>
    <property type="molecule type" value="Genomic_DNA"/>
</dbReference>
<dbReference type="InParanoid" id="A0A316VW54"/>
<dbReference type="GO" id="GO:0005737">
    <property type="term" value="C:cytoplasm"/>
    <property type="evidence" value="ECO:0007669"/>
    <property type="project" value="UniProtKB-SubCell"/>
</dbReference>
<dbReference type="GeneID" id="37032323"/>
<keyword evidence="7" id="KW-1185">Reference proteome</keyword>
<name>A0A316VW54_9BASI</name>
<organism evidence="6 7">
    <name type="scientific">Ceraceosorus guamensis</name>
    <dbReference type="NCBI Taxonomy" id="1522189"/>
    <lineage>
        <taxon>Eukaryota</taxon>
        <taxon>Fungi</taxon>
        <taxon>Dikarya</taxon>
        <taxon>Basidiomycota</taxon>
        <taxon>Ustilaginomycotina</taxon>
        <taxon>Exobasidiomycetes</taxon>
        <taxon>Ceraceosorales</taxon>
        <taxon>Ceraceosoraceae</taxon>
        <taxon>Ceraceosorus</taxon>
    </lineage>
</organism>
<dbReference type="PANTHER" id="PTHR15139">
    <property type="entry name" value="TUBULIN FOLDING COFACTOR C"/>
    <property type="match status" value="1"/>
</dbReference>
<dbReference type="AlphaFoldDB" id="A0A316VW54"/>
<evidence type="ECO:0000256" key="1">
    <source>
        <dbReference type="ARBA" id="ARBA00004496"/>
    </source>
</evidence>
<dbReference type="GO" id="GO:0007021">
    <property type="term" value="P:tubulin complex assembly"/>
    <property type="evidence" value="ECO:0007669"/>
    <property type="project" value="TreeGrafter"/>
</dbReference>
<reference evidence="6 7" key="1">
    <citation type="journal article" date="2018" name="Mol. Biol. Evol.">
        <title>Broad Genomic Sampling Reveals a Smut Pathogenic Ancestry of the Fungal Clade Ustilaginomycotina.</title>
        <authorList>
            <person name="Kijpornyongpan T."/>
            <person name="Mondo S.J."/>
            <person name="Barry K."/>
            <person name="Sandor L."/>
            <person name="Lee J."/>
            <person name="Lipzen A."/>
            <person name="Pangilinan J."/>
            <person name="LaButti K."/>
            <person name="Hainaut M."/>
            <person name="Henrissat B."/>
            <person name="Grigoriev I.V."/>
            <person name="Spatafora J.W."/>
            <person name="Aime M.C."/>
        </authorList>
    </citation>
    <scope>NUCLEOTIDE SEQUENCE [LARGE SCALE GENOMIC DNA]</scope>
    <source>
        <strain evidence="6 7">MCA 4658</strain>
    </source>
</reference>
<dbReference type="InterPro" id="IPR016098">
    <property type="entry name" value="CAP/MinC_C"/>
</dbReference>
<comment type="similarity">
    <text evidence="2">Belongs to the TBCC family.</text>
</comment>
<dbReference type="Gene3D" id="2.160.20.70">
    <property type="match status" value="1"/>
</dbReference>
<accession>A0A316VW54</accession>
<evidence type="ECO:0000313" key="7">
    <source>
        <dbReference type="Proteomes" id="UP000245783"/>
    </source>
</evidence>
<dbReference type="OrthoDB" id="194775at2759"/>
<evidence type="ECO:0000256" key="2">
    <source>
        <dbReference type="ARBA" id="ARBA00008848"/>
    </source>
</evidence>
<dbReference type="InterPro" id="IPR017901">
    <property type="entry name" value="C-CAP_CF_C-like"/>
</dbReference>